<proteinExistence type="predicted"/>
<organism evidence="1 2">
    <name type="scientific">Bacillus safensis</name>
    <dbReference type="NCBI Taxonomy" id="561879"/>
    <lineage>
        <taxon>Bacteria</taxon>
        <taxon>Bacillati</taxon>
        <taxon>Bacillota</taxon>
        <taxon>Bacilli</taxon>
        <taxon>Bacillales</taxon>
        <taxon>Bacillaceae</taxon>
        <taxon>Bacillus</taxon>
    </lineage>
</organism>
<reference evidence="1 2" key="1">
    <citation type="submission" date="2016-05" db="EMBL/GenBank/DDBJ databases">
        <title>Complete Genome and Methylome Analysis of Psychrotrophic Bacterial Isolates from Antarctic Lake Untersee.</title>
        <authorList>
            <person name="Fomenkov A."/>
            <person name="Akimov V.N."/>
            <person name="Vasilyeva L.V."/>
            <person name="Andersen D."/>
            <person name="Vincze T."/>
            <person name="Roberts R.J."/>
        </authorList>
    </citation>
    <scope>NUCLEOTIDE SEQUENCE [LARGE SCALE GENOMIC DNA]</scope>
    <source>
        <strain evidence="1 2">U14-5</strain>
    </source>
</reference>
<evidence type="ECO:0000313" key="2">
    <source>
        <dbReference type="Proteomes" id="UP000185426"/>
    </source>
</evidence>
<evidence type="ECO:0000313" key="1">
    <source>
        <dbReference type="EMBL" id="APT46609.1"/>
    </source>
</evidence>
<dbReference type="RefSeq" id="WP_075622684.1">
    <property type="nucleotide sequence ID" value="NZ_CP015607.1"/>
</dbReference>
<accession>A0A1L6ZJC0</accession>
<name>A0A1L6ZJC0_BACIA</name>
<dbReference type="AlphaFoldDB" id="A0A1L6ZJC0"/>
<dbReference type="Proteomes" id="UP000185426">
    <property type="component" value="Chromosome"/>
</dbReference>
<dbReference type="EMBL" id="CP015607">
    <property type="protein sequence ID" value="APT46609.1"/>
    <property type="molecule type" value="Genomic_DNA"/>
</dbReference>
<sequence>MTEQLDLFEVTGQQEQVQAAKPVAIFEEGNRVRVKNAKELDSPCVETVSYLTDYRFGGKVGTIKRVQVGTESVSYEVLTNVGAAIVTEEEVAFIS</sequence>
<protein>
    <submittedName>
        <fullName evidence="1">Uncharacterized protein</fullName>
    </submittedName>
</protein>
<gene>
    <name evidence="1" type="ORF">BSA145_12590</name>
</gene>